<feature type="transmembrane region" description="Helical" evidence="6">
    <location>
        <begin position="368"/>
        <end position="390"/>
    </location>
</feature>
<sequence>MLQVTIGFSTLLFSLGLDQAYVREFHEVIDKSSLLKGALFPGLILLVTALTTLLVFGGTLASWLFEIPEWHLSLLASTALLAAFISRFLSLVLRMNEQGLAYSMSQLLPKLLLLAVIGTYVVIGAKKSLTNLVIANTSALVFVCIVFAYNTRRELLASVTASLDIEHLKHMLRFGLPLILGGIAFWGLTAIDKIFLRTLASFEELGLYSVAVSFAAAATILQSVFSTIWAPTVYKWASKGEGLENVHKVIRYILALVVIGFCLAGLLSWVITFFLPPKYDAVQWIVVSCLGFPLLYTLSETTVVGIGISRRSSFGMVAAILSFAINLFGNWLLIPHFGAAGAAVSTCISFWVFFVLRTEFSIYLWKSLPRLLLYAFTLACVSGAAMFTLWGKPLSSLMAAYWILLLCAAVYTFMSEIRNAAAYVFEKCKARKVICRL</sequence>
<reference evidence="8" key="1">
    <citation type="submission" date="2016-10" db="EMBL/GenBank/DDBJ databases">
        <authorList>
            <person name="Varghese N."/>
            <person name="Submissions S."/>
        </authorList>
    </citation>
    <scope>NUCLEOTIDE SEQUENCE [LARGE SCALE GENOMIC DNA]</scope>
    <source>
        <strain evidence="8">CGMCC 1.9150</strain>
    </source>
</reference>
<dbReference type="Pfam" id="PF01943">
    <property type="entry name" value="Polysacc_synt"/>
    <property type="match status" value="1"/>
</dbReference>
<feature type="transmembrane region" description="Helical" evidence="6">
    <location>
        <begin position="281"/>
        <end position="299"/>
    </location>
</feature>
<comment type="subcellular location">
    <subcellularLocation>
        <location evidence="1">Cell membrane</location>
        <topology evidence="1">Multi-pass membrane protein</topology>
    </subcellularLocation>
</comment>
<evidence type="ECO:0000256" key="3">
    <source>
        <dbReference type="ARBA" id="ARBA00022692"/>
    </source>
</evidence>
<feature type="transmembrane region" description="Helical" evidence="6">
    <location>
        <begin position="396"/>
        <end position="414"/>
    </location>
</feature>
<feature type="transmembrane region" description="Helical" evidence="6">
    <location>
        <begin position="71"/>
        <end position="95"/>
    </location>
</feature>
<dbReference type="PANTHER" id="PTHR30250">
    <property type="entry name" value="PST FAMILY PREDICTED COLANIC ACID TRANSPORTER"/>
    <property type="match status" value="1"/>
</dbReference>
<gene>
    <name evidence="7" type="ORF">SAMN04488129_10227</name>
</gene>
<evidence type="ECO:0000313" key="8">
    <source>
        <dbReference type="Proteomes" id="UP000198807"/>
    </source>
</evidence>
<evidence type="ECO:0000256" key="5">
    <source>
        <dbReference type="ARBA" id="ARBA00023136"/>
    </source>
</evidence>
<feature type="transmembrane region" description="Helical" evidence="6">
    <location>
        <begin position="129"/>
        <end position="149"/>
    </location>
</feature>
<keyword evidence="3 6" id="KW-0812">Transmembrane</keyword>
<evidence type="ECO:0000256" key="1">
    <source>
        <dbReference type="ARBA" id="ARBA00004651"/>
    </source>
</evidence>
<name>A0A1H7GN73_9GAMM</name>
<feature type="transmembrane region" description="Helical" evidence="6">
    <location>
        <begin position="208"/>
        <end position="231"/>
    </location>
</feature>
<dbReference type="Proteomes" id="UP000198807">
    <property type="component" value="Unassembled WGS sequence"/>
</dbReference>
<keyword evidence="5 6" id="KW-0472">Membrane</keyword>
<dbReference type="GO" id="GO:0005886">
    <property type="term" value="C:plasma membrane"/>
    <property type="evidence" value="ECO:0007669"/>
    <property type="project" value="UniProtKB-SubCell"/>
</dbReference>
<proteinExistence type="predicted"/>
<dbReference type="AlphaFoldDB" id="A0A1H7GN73"/>
<feature type="transmembrane region" description="Helical" evidence="6">
    <location>
        <begin position="170"/>
        <end position="188"/>
    </location>
</feature>
<keyword evidence="4 6" id="KW-1133">Transmembrane helix</keyword>
<evidence type="ECO:0000256" key="2">
    <source>
        <dbReference type="ARBA" id="ARBA00022475"/>
    </source>
</evidence>
<feature type="transmembrane region" description="Helical" evidence="6">
    <location>
        <begin position="337"/>
        <end position="356"/>
    </location>
</feature>
<organism evidence="7 8">
    <name type="scientific">Halomonas daqiaonensis</name>
    <dbReference type="NCBI Taxonomy" id="650850"/>
    <lineage>
        <taxon>Bacteria</taxon>
        <taxon>Pseudomonadati</taxon>
        <taxon>Pseudomonadota</taxon>
        <taxon>Gammaproteobacteria</taxon>
        <taxon>Oceanospirillales</taxon>
        <taxon>Halomonadaceae</taxon>
        <taxon>Halomonas</taxon>
    </lineage>
</organism>
<dbReference type="EMBL" id="FOBC01000002">
    <property type="protein sequence ID" value="SEK39541.1"/>
    <property type="molecule type" value="Genomic_DNA"/>
</dbReference>
<evidence type="ECO:0000313" key="7">
    <source>
        <dbReference type="EMBL" id="SEK39541.1"/>
    </source>
</evidence>
<keyword evidence="8" id="KW-1185">Reference proteome</keyword>
<keyword evidence="2" id="KW-1003">Cell membrane</keyword>
<evidence type="ECO:0000256" key="4">
    <source>
        <dbReference type="ARBA" id="ARBA00022989"/>
    </source>
</evidence>
<dbReference type="PANTHER" id="PTHR30250:SF11">
    <property type="entry name" value="O-ANTIGEN TRANSPORTER-RELATED"/>
    <property type="match status" value="1"/>
</dbReference>
<protein>
    <submittedName>
        <fullName evidence="7">Membrane protein involved in the export of O-antigen and teichoic acid</fullName>
    </submittedName>
</protein>
<accession>A0A1H7GN73</accession>
<feature type="transmembrane region" description="Helical" evidence="6">
    <location>
        <begin position="252"/>
        <end position="275"/>
    </location>
</feature>
<feature type="transmembrane region" description="Helical" evidence="6">
    <location>
        <begin position="43"/>
        <end position="65"/>
    </location>
</feature>
<feature type="transmembrane region" description="Helical" evidence="6">
    <location>
        <begin position="311"/>
        <end position="331"/>
    </location>
</feature>
<evidence type="ECO:0000256" key="6">
    <source>
        <dbReference type="SAM" id="Phobius"/>
    </source>
</evidence>
<dbReference type="InterPro" id="IPR050833">
    <property type="entry name" value="Poly_Biosynth_Transport"/>
</dbReference>
<feature type="transmembrane region" description="Helical" evidence="6">
    <location>
        <begin position="107"/>
        <end position="123"/>
    </location>
</feature>
<dbReference type="STRING" id="650850.SAMN04488129_10227"/>
<dbReference type="InterPro" id="IPR002797">
    <property type="entry name" value="Polysacc_synth"/>
</dbReference>